<protein>
    <submittedName>
        <fullName evidence="1">DNA topoisomerase IV</fullName>
    </submittedName>
</protein>
<keyword evidence="1" id="KW-0413">Isomerase</keyword>
<reference evidence="1 2" key="1">
    <citation type="submission" date="2018-05" db="EMBL/GenBank/DDBJ databases">
        <title>Flavobacterium sp. MEBiC07310.</title>
        <authorList>
            <person name="Baek K."/>
        </authorList>
    </citation>
    <scope>NUCLEOTIDE SEQUENCE [LARGE SCALE GENOMIC DNA]</scope>
    <source>
        <strain evidence="1 2">MEBiC07310</strain>
    </source>
</reference>
<keyword evidence="2" id="KW-1185">Reference proteome</keyword>
<name>A0A2U8QWQ9_9FLAO</name>
<dbReference type="AlphaFoldDB" id="A0A2U8QWQ9"/>
<proteinExistence type="predicted"/>
<accession>A0A2U8QWQ9</accession>
<dbReference type="PROSITE" id="PS51257">
    <property type="entry name" value="PROKAR_LIPOPROTEIN"/>
    <property type="match status" value="1"/>
</dbReference>
<dbReference type="RefSeq" id="WP_109569848.1">
    <property type="nucleotide sequence ID" value="NZ_CP029463.1"/>
</dbReference>
<dbReference type="GO" id="GO:0016853">
    <property type="term" value="F:isomerase activity"/>
    <property type="evidence" value="ECO:0007669"/>
    <property type="project" value="UniProtKB-KW"/>
</dbReference>
<dbReference type="KEGG" id="fse:DI487_11900"/>
<organism evidence="1 2">
    <name type="scientific">Flavobacterium sediminis</name>
    <dbReference type="NCBI Taxonomy" id="2201181"/>
    <lineage>
        <taxon>Bacteria</taxon>
        <taxon>Pseudomonadati</taxon>
        <taxon>Bacteroidota</taxon>
        <taxon>Flavobacteriia</taxon>
        <taxon>Flavobacteriales</taxon>
        <taxon>Flavobacteriaceae</taxon>
        <taxon>Flavobacterium</taxon>
    </lineage>
</organism>
<dbReference type="EMBL" id="CP029463">
    <property type="protein sequence ID" value="AWM14489.1"/>
    <property type="molecule type" value="Genomic_DNA"/>
</dbReference>
<evidence type="ECO:0000313" key="1">
    <source>
        <dbReference type="EMBL" id="AWM14489.1"/>
    </source>
</evidence>
<sequence>MKKLLLLIPFIMASCYNQKRNCTDFKTGKFEFSQEIDGKTETSVFVRNDSLQIETFRGKTDTSAVRWINDCEFVLQKLHPKNRAEKKAIHMKIVTTNENGYIFEYAFIGDTKKQRGTVNRLN</sequence>
<dbReference type="Proteomes" id="UP000245429">
    <property type="component" value="Chromosome"/>
</dbReference>
<dbReference type="OrthoDB" id="1202013at2"/>
<evidence type="ECO:0000313" key="2">
    <source>
        <dbReference type="Proteomes" id="UP000245429"/>
    </source>
</evidence>
<gene>
    <name evidence="1" type="ORF">DI487_11900</name>
</gene>